<evidence type="ECO:0000256" key="2">
    <source>
        <dbReference type="ARBA" id="ARBA00012438"/>
    </source>
</evidence>
<dbReference type="CDD" id="cd00082">
    <property type="entry name" value="HisKA"/>
    <property type="match status" value="1"/>
</dbReference>
<sequence length="1349" mass="152779">MKIKNLILLIYILITAINNVGAQSGKLFTVESGLSSSMVTDIHQSRNGFVWVATEDGLNRFDGAKNTLYRVDKNVPGSVLSDMVTTLGADATGVMYVGYLNGLQYYHEASDSFFTVPLWTDKGKLSEPHVTCILQRKNGQLLVGTSGYGIFEIHRSKNGQPYGLRLINFEPSNFIVRLFENNRQELWIATENRGLFKFSGQERQCYFANKKGQKNVVMSICEDKYGTLLVGKLNGGLHRYNESTNTFDQIPSSDLSNSTVLDLYVGADNHIYVGTEGYGMKIYHPETNTLIDLNPAFTTFSLSTTKTNAILEDQAGNLWIGVSQKGVFFLHRYKNRFSYIGSRSSKQDFIGDHAVTSILEERSGRLWVGTDRDGLYLLDRNRTKSTRYKAISQCQPPSSIMAIFEDSDGDFWLGGSKEGLINLNRRTGICRAIPGLTDKNGDHVELIHSICEDKRRRLWIGSMGAGLFCLEKKSGAIKNLCFVKSKTPYLGKGYLPNNWINCLLIAPSDKLYIGTYDGLACLDLSDESFISTFGTDKLFAGSVVYSLLDDQRGNLWVGTSKGLMRLDMETGKTRHYQIDHGLPSNTVYAIEIDSQGNLWLSTNRGLAKMDIHDNRFINFYSDDGLQGNEFTRGASLRSTAGELYFGGINGISYFNPLEIEVRPKSLSVNIVDFYIHDKAVKKGMKSGRYQIIDTVITKATVFNLAHNDNSFTVEFSTMDFSQSERVQFEYQINDNDWITLRPGLNRVTFDHLETGKHLLRYRAKVNETYSPIQQAQIIINPVWFLSFPAKILYALFTILSALWIFKTLQNRQRFKKQMLAHRHAEEINEAKLQFFIHIAHEIRTPLTLVINPLKKLLARTEVSNHDGLYRIIDHNIQRMLDLVNQLMDIRKIENGQMNLNITRVEMVGFVKSVSSLFNEEFTIKGIKFQVFNQSNKIYAQVDTRNFDKVLINLLSNACKFTPNDGKIRMTITKKHSAVPDIPSMLRIEIADSGQLLNDDEFERIFNCFYQAENSKTYQGYSTGIGLHLTRQLVEMHKGSIRVENIADWGYAFVIEIPLDSDQESTVHIKEHTPGNRPQPFVLTSPFGKRRKIAKTAKRILVVDDDIDIREFLRRELSPAYLVNTYANGEDAYKSMLNAVPDLVISDVMMPIMDGMILCKKIRENPLTHHVPIVLLTAKGEDNHQLQGLGLGADLYIVKPFNMDVLTENIKSLLRNREIVRVNEREAHLQGTYISKVNLKSSDEKLLEKVHQLIEEHIANPSLSVEMIASEIGISRVHLHRKLKELTHLTTKDLIKSIRLKQAAALLSSKKLTVSEVAYAVGYNDVNSFSLAFKTLYGLVPKEFAMQKNT</sequence>
<dbReference type="PRINTS" id="PR00344">
    <property type="entry name" value="BCTRLSENSOR"/>
</dbReference>
<dbReference type="SMART" id="SM00387">
    <property type="entry name" value="HATPase_c"/>
    <property type="match status" value="1"/>
</dbReference>
<dbReference type="Gene3D" id="1.10.10.60">
    <property type="entry name" value="Homeodomain-like"/>
    <property type="match status" value="1"/>
</dbReference>
<feature type="domain" description="Response regulatory" evidence="9">
    <location>
        <begin position="1098"/>
        <end position="1213"/>
    </location>
</feature>
<dbReference type="InterPro" id="IPR001789">
    <property type="entry name" value="Sig_transdc_resp-reg_receiver"/>
</dbReference>
<dbReference type="InterPro" id="IPR005467">
    <property type="entry name" value="His_kinase_dom"/>
</dbReference>
<evidence type="ECO:0000256" key="1">
    <source>
        <dbReference type="ARBA" id="ARBA00000085"/>
    </source>
</evidence>
<dbReference type="InterPro" id="IPR011006">
    <property type="entry name" value="CheY-like_superfamily"/>
</dbReference>
<dbReference type="Gene3D" id="2.60.40.10">
    <property type="entry name" value="Immunoglobulins"/>
    <property type="match status" value="1"/>
</dbReference>
<dbReference type="InterPro" id="IPR009057">
    <property type="entry name" value="Homeodomain-like_sf"/>
</dbReference>
<keyword evidence="4" id="KW-0805">Transcription regulation</keyword>
<organism evidence="10 11">
    <name type="scientific">Olivibacter oleidegradans</name>
    <dbReference type="NCBI Taxonomy" id="760123"/>
    <lineage>
        <taxon>Bacteria</taxon>
        <taxon>Pseudomonadati</taxon>
        <taxon>Bacteroidota</taxon>
        <taxon>Sphingobacteriia</taxon>
        <taxon>Sphingobacteriales</taxon>
        <taxon>Sphingobacteriaceae</taxon>
        <taxon>Olivibacter</taxon>
    </lineage>
</organism>
<proteinExistence type="predicted"/>
<dbReference type="PROSITE" id="PS50110">
    <property type="entry name" value="RESPONSE_REGULATORY"/>
    <property type="match status" value="1"/>
</dbReference>
<protein>
    <recommendedName>
        <fullName evidence="2">histidine kinase</fullName>
        <ecNumber evidence="2">2.7.13.3</ecNumber>
    </recommendedName>
</protein>
<dbReference type="Pfam" id="PF07494">
    <property type="entry name" value="Reg_prop"/>
    <property type="match status" value="3"/>
</dbReference>
<evidence type="ECO:0000256" key="5">
    <source>
        <dbReference type="ARBA" id="ARBA00023163"/>
    </source>
</evidence>
<dbReference type="SUPFAM" id="SSF52172">
    <property type="entry name" value="CheY-like"/>
    <property type="match status" value="1"/>
</dbReference>
<evidence type="ECO:0000256" key="3">
    <source>
        <dbReference type="ARBA" id="ARBA00022553"/>
    </source>
</evidence>
<keyword evidence="11" id="KW-1185">Reference proteome</keyword>
<evidence type="ECO:0000259" key="7">
    <source>
        <dbReference type="PROSITE" id="PS01124"/>
    </source>
</evidence>
<reference evidence="10 11" key="1">
    <citation type="submission" date="2024-09" db="EMBL/GenBank/DDBJ databases">
        <authorList>
            <person name="Sun Q."/>
            <person name="Mori K."/>
        </authorList>
    </citation>
    <scope>NUCLEOTIDE SEQUENCE [LARGE SCALE GENOMIC DNA]</scope>
    <source>
        <strain evidence="10 11">CCM 7765</strain>
    </source>
</reference>
<dbReference type="InterPro" id="IPR018060">
    <property type="entry name" value="HTH_AraC"/>
</dbReference>
<dbReference type="Pfam" id="PF00512">
    <property type="entry name" value="HisKA"/>
    <property type="match status" value="1"/>
</dbReference>
<dbReference type="SUPFAM" id="SSF55874">
    <property type="entry name" value="ATPase domain of HSP90 chaperone/DNA topoisomerase II/histidine kinase"/>
    <property type="match status" value="1"/>
</dbReference>
<dbReference type="Gene3D" id="1.10.287.130">
    <property type="match status" value="1"/>
</dbReference>
<evidence type="ECO:0000259" key="8">
    <source>
        <dbReference type="PROSITE" id="PS50109"/>
    </source>
</evidence>
<dbReference type="Pfam" id="PF12833">
    <property type="entry name" value="HTH_18"/>
    <property type="match status" value="1"/>
</dbReference>
<dbReference type="InterPro" id="IPR013783">
    <property type="entry name" value="Ig-like_fold"/>
</dbReference>
<evidence type="ECO:0000259" key="9">
    <source>
        <dbReference type="PROSITE" id="PS50110"/>
    </source>
</evidence>
<dbReference type="Pfam" id="PF00072">
    <property type="entry name" value="Response_reg"/>
    <property type="match status" value="1"/>
</dbReference>
<feature type="domain" description="HTH araC/xylS-type" evidence="7">
    <location>
        <begin position="1247"/>
        <end position="1346"/>
    </location>
</feature>
<dbReference type="PROSITE" id="PS50109">
    <property type="entry name" value="HIS_KIN"/>
    <property type="match status" value="1"/>
</dbReference>
<dbReference type="InterPro" id="IPR015943">
    <property type="entry name" value="WD40/YVTN_repeat-like_dom_sf"/>
</dbReference>
<dbReference type="InterPro" id="IPR011110">
    <property type="entry name" value="Reg_prop"/>
</dbReference>
<dbReference type="SMART" id="SM00388">
    <property type="entry name" value="HisKA"/>
    <property type="match status" value="1"/>
</dbReference>
<dbReference type="PROSITE" id="PS01124">
    <property type="entry name" value="HTH_ARAC_FAMILY_2"/>
    <property type="match status" value="1"/>
</dbReference>
<dbReference type="RefSeq" id="WP_149105510.1">
    <property type="nucleotide sequence ID" value="NZ_JBHLWO010000007.1"/>
</dbReference>
<dbReference type="SMART" id="SM00448">
    <property type="entry name" value="REC"/>
    <property type="match status" value="1"/>
</dbReference>
<evidence type="ECO:0000256" key="4">
    <source>
        <dbReference type="ARBA" id="ARBA00023015"/>
    </source>
</evidence>
<keyword evidence="5" id="KW-0804">Transcription</keyword>
<dbReference type="InterPro" id="IPR036890">
    <property type="entry name" value="HATPase_C_sf"/>
</dbReference>
<dbReference type="SUPFAM" id="SSF46689">
    <property type="entry name" value="Homeodomain-like"/>
    <property type="match status" value="1"/>
</dbReference>
<dbReference type="PANTHER" id="PTHR43547">
    <property type="entry name" value="TWO-COMPONENT HISTIDINE KINASE"/>
    <property type="match status" value="1"/>
</dbReference>
<dbReference type="Proteomes" id="UP001589774">
    <property type="component" value="Unassembled WGS sequence"/>
</dbReference>
<dbReference type="Pfam" id="PF02518">
    <property type="entry name" value="HATPase_c"/>
    <property type="match status" value="1"/>
</dbReference>
<dbReference type="SUPFAM" id="SSF63829">
    <property type="entry name" value="Calcium-dependent phosphotriesterase"/>
    <property type="match status" value="3"/>
</dbReference>
<evidence type="ECO:0000313" key="11">
    <source>
        <dbReference type="Proteomes" id="UP001589774"/>
    </source>
</evidence>
<keyword evidence="3 6" id="KW-0597">Phosphoprotein</keyword>
<dbReference type="InterPro" id="IPR036097">
    <property type="entry name" value="HisK_dim/P_sf"/>
</dbReference>
<name>A0ABV6HSC0_9SPHI</name>
<dbReference type="InterPro" id="IPR003661">
    <property type="entry name" value="HisK_dim/P_dom"/>
</dbReference>
<feature type="modified residue" description="4-aspartylphosphate" evidence="6">
    <location>
        <position position="1146"/>
    </location>
</feature>
<accession>A0ABV6HSC0</accession>
<dbReference type="InterPro" id="IPR003594">
    <property type="entry name" value="HATPase_dom"/>
</dbReference>
<dbReference type="InterPro" id="IPR004358">
    <property type="entry name" value="Sig_transdc_His_kin-like_C"/>
</dbReference>
<evidence type="ECO:0000256" key="6">
    <source>
        <dbReference type="PROSITE-ProRule" id="PRU00169"/>
    </source>
</evidence>
<dbReference type="Gene3D" id="3.40.50.2300">
    <property type="match status" value="1"/>
</dbReference>
<dbReference type="Gene3D" id="2.130.10.10">
    <property type="entry name" value="YVTN repeat-like/Quinoprotein amine dehydrogenase"/>
    <property type="match status" value="2"/>
</dbReference>
<dbReference type="EMBL" id="JBHLWO010000007">
    <property type="protein sequence ID" value="MFC0321789.1"/>
    <property type="molecule type" value="Genomic_DNA"/>
</dbReference>
<feature type="domain" description="Histidine kinase" evidence="8">
    <location>
        <begin position="837"/>
        <end position="1060"/>
    </location>
</feature>
<gene>
    <name evidence="10" type="ORF">ACFFI0_25980</name>
</gene>
<dbReference type="CDD" id="cd17574">
    <property type="entry name" value="REC_OmpR"/>
    <property type="match status" value="1"/>
</dbReference>
<comment type="catalytic activity">
    <reaction evidence="1">
        <text>ATP + protein L-histidine = ADP + protein N-phospho-L-histidine.</text>
        <dbReference type="EC" id="2.7.13.3"/>
    </reaction>
</comment>
<evidence type="ECO:0000313" key="10">
    <source>
        <dbReference type="EMBL" id="MFC0321789.1"/>
    </source>
</evidence>
<dbReference type="Gene3D" id="3.30.565.10">
    <property type="entry name" value="Histidine kinase-like ATPase, C-terminal domain"/>
    <property type="match status" value="1"/>
</dbReference>
<comment type="caution">
    <text evidence="10">The sequence shown here is derived from an EMBL/GenBank/DDBJ whole genome shotgun (WGS) entry which is preliminary data.</text>
</comment>
<dbReference type="PANTHER" id="PTHR43547:SF2">
    <property type="entry name" value="HYBRID SIGNAL TRANSDUCTION HISTIDINE KINASE C"/>
    <property type="match status" value="1"/>
</dbReference>
<dbReference type="SMART" id="SM00342">
    <property type="entry name" value="HTH_ARAC"/>
    <property type="match status" value="1"/>
</dbReference>
<dbReference type="SUPFAM" id="SSF47384">
    <property type="entry name" value="Homodimeric domain of signal transducing histidine kinase"/>
    <property type="match status" value="1"/>
</dbReference>
<dbReference type="EC" id="2.7.13.3" evidence="2"/>